<dbReference type="EMBL" id="AAMO01000002">
    <property type="protein sequence ID" value="EAQ04297.1"/>
    <property type="molecule type" value="Genomic_DNA"/>
</dbReference>
<feature type="chain" id="PRO_5002660094" evidence="2">
    <location>
        <begin position="21"/>
        <end position="204"/>
    </location>
</feature>
<keyword evidence="1" id="KW-0472">Membrane</keyword>
<evidence type="ECO:0000256" key="1">
    <source>
        <dbReference type="SAM" id="Phobius"/>
    </source>
</evidence>
<organism evidence="3 4">
    <name type="scientific">Pseudooceanicola batsensis (strain ATCC BAA-863 / DSM 15984 / KCTC 12145 / HTCC2597)</name>
    <name type="common">Oceanicola batsensis</name>
    <dbReference type="NCBI Taxonomy" id="252305"/>
    <lineage>
        <taxon>Bacteria</taxon>
        <taxon>Pseudomonadati</taxon>
        <taxon>Pseudomonadota</taxon>
        <taxon>Alphaproteobacteria</taxon>
        <taxon>Rhodobacterales</taxon>
        <taxon>Paracoccaceae</taxon>
        <taxon>Pseudooceanicola</taxon>
    </lineage>
</organism>
<protein>
    <submittedName>
        <fullName evidence="3">Uncharacterized protein</fullName>
    </submittedName>
</protein>
<dbReference type="Proteomes" id="UP000004318">
    <property type="component" value="Unassembled WGS sequence"/>
</dbReference>
<accession>A3TUV1</accession>
<evidence type="ECO:0000313" key="3">
    <source>
        <dbReference type="EMBL" id="EAQ04297.1"/>
    </source>
</evidence>
<keyword evidence="1" id="KW-1133">Transmembrane helix</keyword>
<keyword evidence="4" id="KW-1185">Reference proteome</keyword>
<comment type="caution">
    <text evidence="3">The sequence shown here is derived from an EMBL/GenBank/DDBJ whole genome shotgun (WGS) entry which is preliminary data.</text>
</comment>
<sequence length="204" mass="21135">MKYFYASLFFGLGLATSAQGGTFTPYTNEATYVVATSGDTLFFDFDGLPSGSADGVFSGVDFNTINAVDPSRVIYGSGALTDTGNPSSRNNVGTLEGVLDVEAFAIGFELLSVEAEGRVDFFDSSDVLVGSVNYASSGGFVGMVTDMPVASFLVQAGIFSSGGADRVFIDDFRVSSPAAVPLPASGLLLLAGILALAPRRRART</sequence>
<dbReference type="AlphaFoldDB" id="A3TUV1"/>
<feature type="signal peptide" evidence="2">
    <location>
        <begin position="1"/>
        <end position="20"/>
    </location>
</feature>
<name>A3TUV1_PSEBH</name>
<keyword evidence="2" id="KW-0732">Signal</keyword>
<proteinExistence type="predicted"/>
<feature type="transmembrane region" description="Helical" evidence="1">
    <location>
        <begin position="178"/>
        <end position="197"/>
    </location>
</feature>
<dbReference type="HOGENOM" id="CLU_1342134_0_0_5"/>
<evidence type="ECO:0000256" key="2">
    <source>
        <dbReference type="SAM" id="SignalP"/>
    </source>
</evidence>
<reference evidence="3 4" key="1">
    <citation type="journal article" date="2010" name="J. Bacteriol.">
        <title>Genome sequences of Oceanicola granulosus HTCC2516(T) and Oceanicola batsensis HTCC2597(TDelta).</title>
        <authorList>
            <person name="Thrash J.C."/>
            <person name="Cho J.C."/>
            <person name="Vergin K.L."/>
            <person name="Giovannoni S.J."/>
        </authorList>
    </citation>
    <scope>NUCLEOTIDE SEQUENCE [LARGE SCALE GENOMIC DNA]</scope>
    <source>
        <strain evidence="4">ATCC BAA-863 / DSM 15984 / KCTC 12145 / HTCC2597</strain>
    </source>
</reference>
<evidence type="ECO:0000313" key="4">
    <source>
        <dbReference type="Proteomes" id="UP000004318"/>
    </source>
</evidence>
<gene>
    <name evidence="3" type="ORF">OB2597_09144</name>
</gene>
<dbReference type="STRING" id="252305.OB2597_09144"/>
<dbReference type="RefSeq" id="WP_009806051.1">
    <property type="nucleotide sequence ID" value="NZ_CH724131.1"/>
</dbReference>
<keyword evidence="1" id="KW-0812">Transmembrane</keyword>